<feature type="region of interest" description="Disordered" evidence="1">
    <location>
        <begin position="463"/>
        <end position="487"/>
    </location>
</feature>
<feature type="compositionally biased region" description="Basic and acidic residues" evidence="1">
    <location>
        <begin position="344"/>
        <end position="363"/>
    </location>
</feature>
<feature type="compositionally biased region" description="Low complexity" evidence="1">
    <location>
        <begin position="364"/>
        <end position="379"/>
    </location>
</feature>
<feature type="region of interest" description="Disordered" evidence="1">
    <location>
        <begin position="1"/>
        <end position="25"/>
    </location>
</feature>
<comment type="caution">
    <text evidence="2">The sequence shown here is derived from an EMBL/GenBank/DDBJ whole genome shotgun (WGS) entry which is preliminary data.</text>
</comment>
<dbReference type="OrthoDB" id="3068835at2759"/>
<evidence type="ECO:0000313" key="3">
    <source>
        <dbReference type="Proteomes" id="UP000799776"/>
    </source>
</evidence>
<feature type="region of interest" description="Disordered" evidence="1">
    <location>
        <begin position="279"/>
        <end position="379"/>
    </location>
</feature>
<reference evidence="2" key="1">
    <citation type="journal article" date="2020" name="Stud. Mycol.">
        <title>101 Dothideomycetes genomes: a test case for predicting lifestyles and emergence of pathogens.</title>
        <authorList>
            <person name="Haridas S."/>
            <person name="Albert R."/>
            <person name="Binder M."/>
            <person name="Bloem J."/>
            <person name="Labutti K."/>
            <person name="Salamov A."/>
            <person name="Andreopoulos B."/>
            <person name="Baker S."/>
            <person name="Barry K."/>
            <person name="Bills G."/>
            <person name="Bluhm B."/>
            <person name="Cannon C."/>
            <person name="Castanera R."/>
            <person name="Culley D."/>
            <person name="Daum C."/>
            <person name="Ezra D."/>
            <person name="Gonzalez J."/>
            <person name="Henrissat B."/>
            <person name="Kuo A."/>
            <person name="Liang C."/>
            <person name="Lipzen A."/>
            <person name="Lutzoni F."/>
            <person name="Magnuson J."/>
            <person name="Mondo S."/>
            <person name="Nolan M."/>
            <person name="Ohm R."/>
            <person name="Pangilinan J."/>
            <person name="Park H.-J."/>
            <person name="Ramirez L."/>
            <person name="Alfaro M."/>
            <person name="Sun H."/>
            <person name="Tritt A."/>
            <person name="Yoshinaga Y."/>
            <person name="Zwiers L.-H."/>
            <person name="Turgeon B."/>
            <person name="Goodwin S."/>
            <person name="Spatafora J."/>
            <person name="Crous P."/>
            <person name="Grigoriev I."/>
        </authorList>
    </citation>
    <scope>NUCLEOTIDE SEQUENCE</scope>
    <source>
        <strain evidence="2">CBS 121410</strain>
    </source>
</reference>
<name>A0A9P4I1R8_9PEZI</name>
<gene>
    <name evidence="2" type="ORF">K490DRAFT_62280</name>
</gene>
<keyword evidence="3" id="KW-1185">Reference proteome</keyword>
<protein>
    <submittedName>
        <fullName evidence="2">Uncharacterized protein</fullName>
    </submittedName>
</protein>
<dbReference type="Proteomes" id="UP000799776">
    <property type="component" value="Unassembled WGS sequence"/>
</dbReference>
<accession>A0A9P4I1R8</accession>
<proteinExistence type="predicted"/>
<sequence>MSRPGYYSSRHLVSQPVRPSSPGMFSVTSVGTTSFSISTDSEYGDRALTPTLANQEGLSYKDLPPSYDEAQAEEGTTRDAPAYAYARSERGVESPDDLRIERLALVDDEDAIPAADLRGGAGEGADPSQTSSIKTKRLLSKALAWTQQLYPPEKLGPHTFLRRVIAIPQADPLAQYHSTDRIHFERAYSSSLLSYGIDAVIFAAFLQGVNTLSEFRDSETPVVALLDAYLLRVNDLLFRPRKLMVRMLDTEALLDVLLLGSVGRNARDAVMKVLRKGDASPREKAEALGPWTETLQWDTPIPDPASEVLSRAGPSEAHAVSADQAGTHPERFDSSASASASKSPGHDRELRAREEQHKYHDDSSSISSSSGSSTSTDTDSVYQEYLNRVKSIDDKTAKALSKGKQTPDEIARTRDKALKIAQQFLERRSERSARRLEWAEKKAMKRDQRKLRHEFWQQKHSMRGSDLNRWEKKAKKRELKMERREGKRALKEEWREAKWQRKQERIEETLNRRKEMIGRVMEAGHTWMVGRSGGAIGRGDDMQWLVVEALNGRP</sequence>
<evidence type="ECO:0000313" key="2">
    <source>
        <dbReference type="EMBL" id="KAF2090949.1"/>
    </source>
</evidence>
<evidence type="ECO:0000256" key="1">
    <source>
        <dbReference type="SAM" id="MobiDB-lite"/>
    </source>
</evidence>
<dbReference type="AlphaFoldDB" id="A0A9P4I1R8"/>
<feature type="compositionally biased region" description="Low complexity" evidence="1">
    <location>
        <begin position="334"/>
        <end position="343"/>
    </location>
</feature>
<dbReference type="EMBL" id="ML978712">
    <property type="protein sequence ID" value="KAF2090949.1"/>
    <property type="molecule type" value="Genomic_DNA"/>
</dbReference>
<organism evidence="2 3">
    <name type="scientific">Saccharata proteae CBS 121410</name>
    <dbReference type="NCBI Taxonomy" id="1314787"/>
    <lineage>
        <taxon>Eukaryota</taxon>
        <taxon>Fungi</taxon>
        <taxon>Dikarya</taxon>
        <taxon>Ascomycota</taxon>
        <taxon>Pezizomycotina</taxon>
        <taxon>Dothideomycetes</taxon>
        <taxon>Dothideomycetes incertae sedis</taxon>
        <taxon>Botryosphaeriales</taxon>
        <taxon>Saccharataceae</taxon>
        <taxon>Saccharata</taxon>
    </lineage>
</organism>